<dbReference type="InterPro" id="IPR018252">
    <property type="entry name" value="Annexin_repeat_CS"/>
</dbReference>
<evidence type="ECO:0000256" key="7">
    <source>
        <dbReference type="ARBA" id="ARBA00023302"/>
    </source>
</evidence>
<keyword evidence="2" id="KW-0479">Metal-binding</keyword>
<name>A0ABM0VAE3_CAMSA</name>
<dbReference type="GeneID" id="104735255"/>
<reference evidence="10" key="2">
    <citation type="submission" date="2025-08" db="UniProtKB">
        <authorList>
            <consortium name="RefSeq"/>
        </authorList>
    </citation>
    <scope>IDENTIFICATION</scope>
    <source>
        <tissue evidence="10">Leaf</tissue>
    </source>
</reference>
<evidence type="ECO:0000256" key="4">
    <source>
        <dbReference type="ARBA" id="ARBA00022837"/>
    </source>
</evidence>
<keyword evidence="4 8" id="KW-0106">Calcium</keyword>
<sequence>MATIVSPSHFSPVEDAENIKKACQGWGTDEKAIISILGHRNLFQRKLIRQAYQEIYHEDLIHQLKSELSGDFERAVCLWVLDPPERDALLANLALQKPIPDYKVLVEIACMRSPEDLLAARRAYRCLYKRSLEEDLASRTIGDIRKLLVALASAYKYDGEEIDEMLAQSEAGILHDEILGKAVEHEETIRVLSTRSNMQLSAIFNRYKDIYGRSITKDLLNHPTNEYLSALRAAIRCIKNPTRYYSKVLRNSINTVGTDEDALNRVIVTRAEKDLKKISELYLKRNDVSLDQAIAKETSGDYKSFLLALLGHGET</sequence>
<dbReference type="InterPro" id="IPR018502">
    <property type="entry name" value="Annexin_repeat"/>
</dbReference>
<reference evidence="9" key="1">
    <citation type="journal article" date="2014" name="Nat. Commun.">
        <title>The emerging biofuel crop Camelina sativa retains a highly undifferentiated hexaploid genome structure.</title>
        <authorList>
            <person name="Kagale S."/>
            <person name="Koh C."/>
            <person name="Nixon J."/>
            <person name="Bollina V."/>
            <person name="Clarke W.E."/>
            <person name="Tuteja R."/>
            <person name="Spillane C."/>
            <person name="Robinson S.J."/>
            <person name="Links M.G."/>
            <person name="Clarke C."/>
            <person name="Higgins E.E."/>
            <person name="Huebert T."/>
            <person name="Sharpe A.G."/>
            <person name="Parkin I.A."/>
        </authorList>
    </citation>
    <scope>NUCLEOTIDE SEQUENCE [LARGE SCALE GENOMIC DNA]</scope>
    <source>
        <strain evidence="9">cv. DH55</strain>
    </source>
</reference>
<dbReference type="RefSeq" id="XP_010453308.1">
    <property type="nucleotide sequence ID" value="XM_010455006.2"/>
</dbReference>
<evidence type="ECO:0000256" key="3">
    <source>
        <dbReference type="ARBA" id="ARBA00022737"/>
    </source>
</evidence>
<dbReference type="SMART" id="SM00335">
    <property type="entry name" value="ANX"/>
    <property type="match status" value="4"/>
</dbReference>
<keyword evidence="6 8" id="KW-0041">Annexin</keyword>
<accession>A0ABM0VAE3</accession>
<dbReference type="Pfam" id="PF00191">
    <property type="entry name" value="Annexin"/>
    <property type="match status" value="4"/>
</dbReference>
<dbReference type="PANTHER" id="PTHR10502:SF193">
    <property type="entry name" value="ANNEXIN D8"/>
    <property type="match status" value="1"/>
</dbReference>
<dbReference type="PROSITE" id="PS51897">
    <property type="entry name" value="ANNEXIN_2"/>
    <property type="match status" value="4"/>
</dbReference>
<dbReference type="SUPFAM" id="SSF47874">
    <property type="entry name" value="Annexin"/>
    <property type="match status" value="1"/>
</dbReference>
<dbReference type="PROSITE" id="PS00223">
    <property type="entry name" value="ANNEXIN_1"/>
    <property type="match status" value="1"/>
</dbReference>
<keyword evidence="3 8" id="KW-0677">Repeat</keyword>
<dbReference type="Gene3D" id="1.10.220.10">
    <property type="entry name" value="Annexin"/>
    <property type="match status" value="4"/>
</dbReference>
<protein>
    <recommendedName>
        <fullName evidence="8">Annexin</fullName>
    </recommendedName>
</protein>
<comment type="similarity">
    <text evidence="1">Belongs to the annexin (TC 1.A.31.1) family.</text>
</comment>
<evidence type="ECO:0000313" key="10">
    <source>
        <dbReference type="RefSeq" id="XP_010453308.1"/>
    </source>
</evidence>
<dbReference type="InterPro" id="IPR001464">
    <property type="entry name" value="Annexin"/>
</dbReference>
<keyword evidence="7 8" id="KW-0111">Calcium/phospholipid-binding</keyword>
<dbReference type="InterPro" id="IPR009118">
    <property type="entry name" value="AnnexinD_plant"/>
</dbReference>
<gene>
    <name evidence="10" type="primary">LOC104735255</name>
</gene>
<keyword evidence="5" id="KW-0007">Acetylation</keyword>
<comment type="similarity">
    <text evidence="8">Belongs to the annexin family.</text>
</comment>
<evidence type="ECO:0000256" key="1">
    <source>
        <dbReference type="ARBA" id="ARBA00007184"/>
    </source>
</evidence>
<dbReference type="Proteomes" id="UP000694864">
    <property type="component" value="Chromosome 13"/>
</dbReference>
<keyword evidence="9" id="KW-1185">Reference proteome</keyword>
<evidence type="ECO:0000256" key="6">
    <source>
        <dbReference type="ARBA" id="ARBA00023216"/>
    </source>
</evidence>
<evidence type="ECO:0000256" key="2">
    <source>
        <dbReference type="ARBA" id="ARBA00022723"/>
    </source>
</evidence>
<dbReference type="PRINTS" id="PR01814">
    <property type="entry name" value="ANNEXINPLANT"/>
</dbReference>
<organism evidence="9 10">
    <name type="scientific">Camelina sativa</name>
    <name type="common">False flax</name>
    <name type="synonym">Myagrum sativum</name>
    <dbReference type="NCBI Taxonomy" id="90675"/>
    <lineage>
        <taxon>Eukaryota</taxon>
        <taxon>Viridiplantae</taxon>
        <taxon>Streptophyta</taxon>
        <taxon>Embryophyta</taxon>
        <taxon>Tracheophyta</taxon>
        <taxon>Spermatophyta</taxon>
        <taxon>Magnoliopsida</taxon>
        <taxon>eudicotyledons</taxon>
        <taxon>Gunneridae</taxon>
        <taxon>Pentapetalae</taxon>
        <taxon>rosids</taxon>
        <taxon>malvids</taxon>
        <taxon>Brassicales</taxon>
        <taxon>Brassicaceae</taxon>
        <taxon>Camelineae</taxon>
        <taxon>Camelina</taxon>
    </lineage>
</organism>
<dbReference type="PRINTS" id="PR00196">
    <property type="entry name" value="ANNEXIN"/>
</dbReference>
<dbReference type="InterPro" id="IPR037104">
    <property type="entry name" value="Annexin_sf"/>
</dbReference>
<evidence type="ECO:0000256" key="5">
    <source>
        <dbReference type="ARBA" id="ARBA00022990"/>
    </source>
</evidence>
<proteinExistence type="inferred from homology"/>
<comment type="domain">
    <text evidence="8">A pair of annexin repeats may form one binding site for calcium and phospholipid.</text>
</comment>
<evidence type="ECO:0000313" key="9">
    <source>
        <dbReference type="Proteomes" id="UP000694864"/>
    </source>
</evidence>
<dbReference type="PANTHER" id="PTHR10502">
    <property type="entry name" value="ANNEXIN"/>
    <property type="match status" value="1"/>
</dbReference>
<evidence type="ECO:0000256" key="8">
    <source>
        <dbReference type="RuleBase" id="RU003540"/>
    </source>
</evidence>